<evidence type="ECO:0000256" key="10">
    <source>
        <dbReference type="PROSITE-ProRule" id="PRU00124"/>
    </source>
</evidence>
<evidence type="ECO:0000256" key="3">
    <source>
        <dbReference type="ARBA" id="ARBA00022729"/>
    </source>
</evidence>
<feature type="disulfide bond" evidence="10">
    <location>
        <begin position="209"/>
        <end position="227"/>
    </location>
</feature>
<dbReference type="GO" id="GO:0005886">
    <property type="term" value="C:plasma membrane"/>
    <property type="evidence" value="ECO:0007669"/>
    <property type="project" value="TreeGrafter"/>
</dbReference>
<feature type="disulfide bond" evidence="10">
    <location>
        <begin position="202"/>
        <end position="214"/>
    </location>
</feature>
<feature type="disulfide bond" evidence="10">
    <location>
        <begin position="357"/>
        <end position="372"/>
    </location>
</feature>
<keyword evidence="9" id="KW-0325">Glycoprotein</keyword>
<evidence type="ECO:0000256" key="6">
    <source>
        <dbReference type="ARBA" id="ARBA00023136"/>
    </source>
</evidence>
<dbReference type="InterPro" id="IPR002172">
    <property type="entry name" value="LDrepeatLR_classA_rpt"/>
</dbReference>
<feature type="chain" id="PRO_5035753459" evidence="11">
    <location>
        <begin position="26"/>
        <end position="407"/>
    </location>
</feature>
<feature type="disulfide bond" evidence="10">
    <location>
        <begin position="88"/>
        <end position="106"/>
    </location>
</feature>
<gene>
    <name evidence="12" type="ORF">CUNI_LOCUS15504</name>
</gene>
<comment type="caution">
    <text evidence="10">Lacks conserved residue(s) required for the propagation of feature annotation.</text>
</comment>
<comment type="subcellular location">
    <subcellularLocation>
        <location evidence="1">Membrane</location>
        <topology evidence="1">Single-pass membrane protein</topology>
    </subcellularLocation>
</comment>
<dbReference type="CDD" id="cd00112">
    <property type="entry name" value="LDLa"/>
    <property type="match status" value="7"/>
</dbReference>
<name>A0A8S3ZRE6_9EUPU</name>
<organism evidence="12 13">
    <name type="scientific">Candidula unifasciata</name>
    <dbReference type="NCBI Taxonomy" id="100452"/>
    <lineage>
        <taxon>Eukaryota</taxon>
        <taxon>Metazoa</taxon>
        <taxon>Spiralia</taxon>
        <taxon>Lophotrochozoa</taxon>
        <taxon>Mollusca</taxon>
        <taxon>Gastropoda</taxon>
        <taxon>Heterobranchia</taxon>
        <taxon>Euthyneura</taxon>
        <taxon>Panpulmonata</taxon>
        <taxon>Eupulmonata</taxon>
        <taxon>Stylommatophora</taxon>
        <taxon>Helicina</taxon>
        <taxon>Helicoidea</taxon>
        <taxon>Geomitridae</taxon>
        <taxon>Candidula</taxon>
    </lineage>
</organism>
<dbReference type="PANTHER" id="PTHR22722">
    <property type="entry name" value="LOW-DENSITY LIPOPROTEIN RECEPTOR-RELATED PROTEIN 2-RELATED"/>
    <property type="match status" value="1"/>
</dbReference>
<dbReference type="PROSITE" id="PS50068">
    <property type="entry name" value="LDLRA_2"/>
    <property type="match status" value="7"/>
</dbReference>
<dbReference type="PRINTS" id="PR00261">
    <property type="entry name" value="LDLRECEPTOR"/>
</dbReference>
<evidence type="ECO:0000313" key="12">
    <source>
        <dbReference type="EMBL" id="CAG5129946.1"/>
    </source>
</evidence>
<evidence type="ECO:0000313" key="13">
    <source>
        <dbReference type="Proteomes" id="UP000678393"/>
    </source>
</evidence>
<dbReference type="OrthoDB" id="10070760at2759"/>
<keyword evidence="4" id="KW-0677">Repeat</keyword>
<feature type="disulfide bond" evidence="10">
    <location>
        <begin position="374"/>
        <end position="386"/>
    </location>
</feature>
<dbReference type="SMART" id="SM00192">
    <property type="entry name" value="LDLa"/>
    <property type="match status" value="7"/>
</dbReference>
<dbReference type="GO" id="GO:0043235">
    <property type="term" value="C:receptor complex"/>
    <property type="evidence" value="ECO:0007669"/>
    <property type="project" value="TreeGrafter"/>
</dbReference>
<feature type="disulfide bond" evidence="10">
    <location>
        <begin position="144"/>
        <end position="159"/>
    </location>
</feature>
<evidence type="ECO:0000256" key="9">
    <source>
        <dbReference type="ARBA" id="ARBA00023180"/>
    </source>
</evidence>
<dbReference type="Proteomes" id="UP000678393">
    <property type="component" value="Unassembled WGS sequence"/>
</dbReference>
<keyword evidence="3 11" id="KW-0732">Signal</keyword>
<feature type="non-terminal residue" evidence="12">
    <location>
        <position position="1"/>
    </location>
</feature>
<feature type="disulfide bond" evidence="10">
    <location>
        <begin position="64"/>
        <end position="79"/>
    </location>
</feature>
<keyword evidence="2" id="KW-0812">Transmembrane</keyword>
<dbReference type="AlphaFoldDB" id="A0A8S3ZRE6"/>
<dbReference type="InterPro" id="IPR023415">
    <property type="entry name" value="LDLR_class-A_CS"/>
</dbReference>
<protein>
    <submittedName>
        <fullName evidence="12">Uncharacterized protein</fullName>
    </submittedName>
</protein>
<dbReference type="FunFam" id="4.10.400.10:FF:000034">
    <property type="entry name" value="Low-density lipoprotein receptor-related protein 2"/>
    <property type="match status" value="1"/>
</dbReference>
<reference evidence="12" key="1">
    <citation type="submission" date="2021-04" db="EMBL/GenBank/DDBJ databases">
        <authorList>
            <consortium name="Molecular Ecology Group"/>
        </authorList>
    </citation>
    <scope>NUCLEOTIDE SEQUENCE</scope>
</reference>
<feature type="signal peptide" evidence="11">
    <location>
        <begin position="1"/>
        <end position="25"/>
    </location>
</feature>
<keyword evidence="7 10" id="KW-1015">Disulfide bond</keyword>
<dbReference type="FunFam" id="4.10.400.10:FF:000065">
    <property type="entry name" value="Transmembrane protease serine 7"/>
    <property type="match status" value="1"/>
</dbReference>
<keyword evidence="5" id="KW-1133">Transmembrane helix</keyword>
<evidence type="ECO:0000256" key="2">
    <source>
        <dbReference type="ARBA" id="ARBA00022692"/>
    </source>
</evidence>
<dbReference type="EMBL" id="CAJHNH020003768">
    <property type="protein sequence ID" value="CAG5129946.1"/>
    <property type="molecule type" value="Genomic_DNA"/>
</dbReference>
<evidence type="ECO:0000256" key="4">
    <source>
        <dbReference type="ARBA" id="ARBA00022737"/>
    </source>
</evidence>
<evidence type="ECO:0000256" key="7">
    <source>
        <dbReference type="ARBA" id="ARBA00023157"/>
    </source>
</evidence>
<dbReference type="InterPro" id="IPR051221">
    <property type="entry name" value="LDLR-related"/>
</dbReference>
<feature type="disulfide bond" evidence="10">
    <location>
        <begin position="185"/>
        <end position="200"/>
    </location>
</feature>
<accession>A0A8S3ZRE6</accession>
<dbReference type="InterPro" id="IPR036055">
    <property type="entry name" value="LDL_receptor-like_sf"/>
</dbReference>
<dbReference type="Pfam" id="PF00057">
    <property type="entry name" value="Ldl_recept_a"/>
    <property type="match status" value="7"/>
</dbReference>
<dbReference type="PROSITE" id="PS01209">
    <property type="entry name" value="LDLRA_1"/>
    <property type="match status" value="3"/>
</dbReference>
<dbReference type="PANTHER" id="PTHR22722:SF12">
    <property type="entry name" value="EGF-LIKE DOMAIN-CONTAINING PROTEIN"/>
    <property type="match status" value="1"/>
</dbReference>
<dbReference type="SUPFAM" id="SSF57424">
    <property type="entry name" value="LDL receptor-like module"/>
    <property type="match status" value="7"/>
</dbReference>
<feature type="disulfide bond" evidence="10">
    <location>
        <begin position="81"/>
        <end position="93"/>
    </location>
</feature>
<feature type="disulfide bond" evidence="10">
    <location>
        <begin position="221"/>
        <end position="236"/>
    </location>
</feature>
<evidence type="ECO:0000256" key="1">
    <source>
        <dbReference type="ARBA" id="ARBA00004167"/>
    </source>
</evidence>
<proteinExistence type="predicted"/>
<evidence type="ECO:0000256" key="11">
    <source>
        <dbReference type="SAM" id="SignalP"/>
    </source>
</evidence>
<keyword evidence="13" id="KW-1185">Reference proteome</keyword>
<evidence type="ECO:0000256" key="5">
    <source>
        <dbReference type="ARBA" id="ARBA00022989"/>
    </source>
</evidence>
<dbReference type="Gene3D" id="4.10.400.10">
    <property type="entry name" value="Low-density Lipoprotein Receptor"/>
    <property type="match status" value="7"/>
</dbReference>
<comment type="caution">
    <text evidence="12">The sequence shown here is derived from an EMBL/GenBank/DDBJ whole genome shotgun (WGS) entry which is preliminary data.</text>
</comment>
<evidence type="ECO:0000256" key="8">
    <source>
        <dbReference type="ARBA" id="ARBA00023170"/>
    </source>
</evidence>
<feature type="disulfide bond" evidence="10">
    <location>
        <begin position="381"/>
        <end position="399"/>
    </location>
</feature>
<sequence length="407" mass="44899">MQTAQTIQTKHFVGVLNALLGDLNALQVDCPDSSDEKNCYNLSCSKDQWQCADKDRCIANSNVCDGFHDCFDHSDEIACSCADSQFHCTNGLCIPSFYTCDGDNDCGDKSDELNYEAFCGSFACPAGRFKCATSNECIQSFFVCDGLEDCKDKSDENNCYNTTCLISGHWNCADKSKCILGSYVCDGFIDCADGSDEMPCSCLSSQFKCTNGLCIPTNYQCDEDDDCGDTSDELNCPALPSNVCRDVLTYNDCFHMNETTHPICLVYSDGDKFCRKFCGFCIVLLFSSNHQERLAMFRDLFITAFLALAILVATTDCEEKSKLKRKRDKSNCHSLTCSSGQWQCADQDRCVPNSFVCDGYSDCSDHSDERVCSCSGTQFKCTDGLCIPRGYACDGDNDCGDKSDELN</sequence>
<dbReference type="FunFam" id="4.10.400.10:FF:000005">
    <property type="entry name" value="low-density lipoprotein receptor-related protein 1B"/>
    <property type="match status" value="1"/>
</dbReference>
<keyword evidence="6" id="KW-0472">Membrane</keyword>
<keyword evidence="8" id="KW-0675">Receptor</keyword>